<comment type="caution">
    <text evidence="1">The sequence shown here is derived from an EMBL/GenBank/DDBJ whole genome shotgun (WGS) entry which is preliminary data.</text>
</comment>
<dbReference type="Gene3D" id="3.10.450.50">
    <property type="match status" value="1"/>
</dbReference>
<accession>A0A644VZL7</accession>
<reference evidence="1" key="1">
    <citation type="submission" date="2019-08" db="EMBL/GenBank/DDBJ databases">
        <authorList>
            <person name="Kucharzyk K."/>
            <person name="Murdoch R.W."/>
            <person name="Higgins S."/>
            <person name="Loffler F."/>
        </authorList>
    </citation>
    <scope>NUCLEOTIDE SEQUENCE</scope>
</reference>
<organism evidence="1">
    <name type="scientific">bioreactor metagenome</name>
    <dbReference type="NCBI Taxonomy" id="1076179"/>
    <lineage>
        <taxon>unclassified sequences</taxon>
        <taxon>metagenomes</taxon>
        <taxon>ecological metagenomes</taxon>
    </lineage>
</organism>
<dbReference type="AlphaFoldDB" id="A0A644VZL7"/>
<evidence type="ECO:0000313" key="1">
    <source>
        <dbReference type="EMBL" id="MPL96776.1"/>
    </source>
</evidence>
<dbReference type="EMBL" id="VSSQ01000525">
    <property type="protein sequence ID" value="MPL96776.1"/>
    <property type="molecule type" value="Genomic_DNA"/>
</dbReference>
<protein>
    <recommendedName>
        <fullName evidence="2">DUF4783 domain-containing protein</fullName>
    </recommendedName>
</protein>
<proteinExistence type="predicted"/>
<dbReference type="InterPro" id="IPR031977">
    <property type="entry name" value="DUF4783"/>
</dbReference>
<name>A0A644VZL7_9ZZZZ</name>
<dbReference type="Pfam" id="PF16022">
    <property type="entry name" value="DUF4783"/>
    <property type="match status" value="1"/>
</dbReference>
<evidence type="ECO:0008006" key="2">
    <source>
        <dbReference type="Google" id="ProtNLM"/>
    </source>
</evidence>
<sequence length="129" mass="14108">MKTLISFIMLMCSLGVVNAQQEVSESILDALAGGDAATLSAHFNDNVELVIGASNDVFSKQQATGIINDFFRRNKVSAFQVLHKGTKDTSAFSICTMKAGNASYRVYVLVRKTSTRQLIQQLRIESSND</sequence>
<gene>
    <name evidence="1" type="ORF">SDC9_42958</name>
</gene>